<dbReference type="AlphaFoldDB" id="A0A9N9QN78"/>
<proteinExistence type="predicted"/>
<sequence>MLVDNLRSKRINVIQSVGNADCDIVTKTVIATEENGNVILVGEDTDLLILVLHFSKKENVFTMRPVRQGTPNRITKIFDIQNKIKSILKKIFFIHAAGGCDTMSGLYKIGKIKVLQLLEKLPDLRNDVPIFYNPKTAKDDIVKDGERFLVSLYGDTSTITLDELRFKKYNAITTRQNISTNFNLAALPPTKDAAKFHISRIYFQIQEWLGLLS</sequence>
<dbReference type="Proteomes" id="UP001152799">
    <property type="component" value="Chromosome 2"/>
</dbReference>
<keyword evidence="2" id="KW-1185">Reference proteome</keyword>
<evidence type="ECO:0000313" key="2">
    <source>
        <dbReference type="Proteomes" id="UP001152799"/>
    </source>
</evidence>
<protein>
    <submittedName>
        <fullName evidence="1">Uncharacterized protein</fullName>
    </submittedName>
</protein>
<accession>A0A9N9QN78</accession>
<evidence type="ECO:0000313" key="1">
    <source>
        <dbReference type="EMBL" id="CAG9764852.1"/>
    </source>
</evidence>
<dbReference type="EMBL" id="OU892278">
    <property type="protein sequence ID" value="CAG9764852.1"/>
    <property type="molecule type" value="Genomic_DNA"/>
</dbReference>
<name>A0A9N9QN78_9CUCU</name>
<reference evidence="1" key="1">
    <citation type="submission" date="2022-01" db="EMBL/GenBank/DDBJ databases">
        <authorList>
            <person name="King R."/>
        </authorList>
    </citation>
    <scope>NUCLEOTIDE SEQUENCE</scope>
</reference>
<gene>
    <name evidence="1" type="ORF">CEUTPL_LOCUS5477</name>
</gene>
<organism evidence="1 2">
    <name type="scientific">Ceutorhynchus assimilis</name>
    <name type="common">cabbage seed weevil</name>
    <dbReference type="NCBI Taxonomy" id="467358"/>
    <lineage>
        <taxon>Eukaryota</taxon>
        <taxon>Metazoa</taxon>
        <taxon>Ecdysozoa</taxon>
        <taxon>Arthropoda</taxon>
        <taxon>Hexapoda</taxon>
        <taxon>Insecta</taxon>
        <taxon>Pterygota</taxon>
        <taxon>Neoptera</taxon>
        <taxon>Endopterygota</taxon>
        <taxon>Coleoptera</taxon>
        <taxon>Polyphaga</taxon>
        <taxon>Cucujiformia</taxon>
        <taxon>Curculionidae</taxon>
        <taxon>Ceutorhynchinae</taxon>
        <taxon>Ceutorhynchus</taxon>
    </lineage>
</organism>
<dbReference type="OrthoDB" id="10059378at2759"/>